<protein>
    <recommendedName>
        <fullName evidence="1">F-box domain-containing protein</fullName>
    </recommendedName>
</protein>
<dbReference type="Pfam" id="PF12937">
    <property type="entry name" value="F-box-like"/>
    <property type="match status" value="1"/>
</dbReference>
<dbReference type="InterPro" id="IPR001810">
    <property type="entry name" value="F-box_dom"/>
</dbReference>
<dbReference type="EMBL" id="JASBNA010000073">
    <property type="protein sequence ID" value="KAK7678344.1"/>
    <property type="molecule type" value="Genomic_DNA"/>
</dbReference>
<dbReference type="AlphaFoldDB" id="A0AAW0FFS2"/>
<evidence type="ECO:0000313" key="2">
    <source>
        <dbReference type="EMBL" id="KAK7678344.1"/>
    </source>
</evidence>
<evidence type="ECO:0000313" key="3">
    <source>
        <dbReference type="Proteomes" id="UP001385951"/>
    </source>
</evidence>
<organism evidence="2 3">
    <name type="scientific">Cerrena zonata</name>
    <dbReference type="NCBI Taxonomy" id="2478898"/>
    <lineage>
        <taxon>Eukaryota</taxon>
        <taxon>Fungi</taxon>
        <taxon>Dikarya</taxon>
        <taxon>Basidiomycota</taxon>
        <taxon>Agaricomycotina</taxon>
        <taxon>Agaricomycetes</taxon>
        <taxon>Polyporales</taxon>
        <taxon>Cerrenaceae</taxon>
        <taxon>Cerrena</taxon>
    </lineage>
</organism>
<dbReference type="SUPFAM" id="SSF81383">
    <property type="entry name" value="F-box domain"/>
    <property type="match status" value="1"/>
</dbReference>
<dbReference type="SUPFAM" id="SSF52047">
    <property type="entry name" value="RNI-like"/>
    <property type="match status" value="1"/>
</dbReference>
<accession>A0AAW0FFS2</accession>
<dbReference type="PANTHER" id="PTHR16134:SF119">
    <property type="entry name" value="AT02038P-RELATED"/>
    <property type="match status" value="1"/>
</dbReference>
<dbReference type="InterPro" id="IPR036047">
    <property type="entry name" value="F-box-like_dom_sf"/>
</dbReference>
<proteinExistence type="predicted"/>
<reference evidence="2 3" key="1">
    <citation type="submission" date="2022-09" db="EMBL/GenBank/DDBJ databases">
        <authorList>
            <person name="Palmer J.M."/>
        </authorList>
    </citation>
    <scope>NUCLEOTIDE SEQUENCE [LARGE SCALE GENOMIC DNA]</scope>
    <source>
        <strain evidence="2 3">DSM 7382</strain>
    </source>
</reference>
<keyword evidence="3" id="KW-1185">Reference proteome</keyword>
<evidence type="ECO:0000259" key="1">
    <source>
        <dbReference type="Pfam" id="PF12937"/>
    </source>
</evidence>
<gene>
    <name evidence="2" type="ORF">QCA50_018693</name>
</gene>
<comment type="caution">
    <text evidence="2">The sequence shown here is derived from an EMBL/GenBank/DDBJ whole genome shotgun (WGS) entry which is preliminary data.</text>
</comment>
<dbReference type="Proteomes" id="UP001385951">
    <property type="component" value="Unassembled WGS sequence"/>
</dbReference>
<dbReference type="PANTHER" id="PTHR16134">
    <property type="entry name" value="F-BOX/TPR REPEAT PROTEIN POF3"/>
    <property type="match status" value="1"/>
</dbReference>
<feature type="domain" description="F-box" evidence="1">
    <location>
        <begin position="32"/>
        <end position="84"/>
    </location>
</feature>
<name>A0AAW0FFS2_9APHY</name>
<sequence length="567" mass="65308">MNHNRPYLDAKANVCAQTIYALRAYYNEWTIINTLPDDVLSRIFLQLRAIVCDLDSESRKWMCTASVCRHWRRVALATPELWTYNVLRIPELVKVFTRRSGSLPMTFSSFDKYGNYPFICSPDMTELLKSHRHRICHVRFSRHTPYSHDDGPEDILNTELPNLESVKMSSHFRYNTRRDISCKWVYDPIIAPQQQPLRSLYLDQVFTPWSSFIFADLRRLDLRAQVRDHTSTEAPSMDTFLNVLEHCPELKYLRLQHSGPTLNPDEPDPPATGRKVILRNLEMIILMNEPRDMTRLLQHLVTPEDTHHILYYSPSPDFSNVGLMKPTLQNLDDVTSIYFGSTNEIRNDIDLDDIIDDILVDVNFGPFVRDSLVFHASAESSASRLSAIFQTMDLRDGDHATLCVCNQSKALFEALPMMLPNIALEELLVTSSYAKFTTASWRSVFAHYPTLRTIRVQYPMTLSDDSNDTDMSHFLPILLDAINNLQAPNMLLCPNLEELDLIGMELNDDFEGIIRMFLQVQLDAGRGLKVLRMNSPAVWKGTREFTWPNLGDVLPLPEIEEDDSDEE</sequence>
<dbReference type="Gene3D" id="1.20.1280.50">
    <property type="match status" value="1"/>
</dbReference>